<proteinExistence type="predicted"/>
<gene>
    <name evidence="1" type="ORF">F8M41_008452</name>
</gene>
<comment type="caution">
    <text evidence="1">The sequence shown here is derived from an EMBL/GenBank/DDBJ whole genome shotgun (WGS) entry which is preliminary data.</text>
</comment>
<dbReference type="GO" id="GO:0016301">
    <property type="term" value="F:kinase activity"/>
    <property type="evidence" value="ECO:0007669"/>
    <property type="project" value="UniProtKB-KW"/>
</dbReference>
<evidence type="ECO:0000313" key="1">
    <source>
        <dbReference type="EMBL" id="KAF0537284.1"/>
    </source>
</evidence>
<reference evidence="1 2" key="1">
    <citation type="journal article" date="2019" name="Environ. Microbiol.">
        <title>At the nexus of three kingdoms: the genome of the mycorrhizal fungus Gigaspora margarita provides insights into plant, endobacterial and fungal interactions.</title>
        <authorList>
            <person name="Venice F."/>
            <person name="Ghignone S."/>
            <person name="Salvioli di Fossalunga A."/>
            <person name="Amselem J."/>
            <person name="Novero M."/>
            <person name="Xianan X."/>
            <person name="Sedzielewska Toro K."/>
            <person name="Morin E."/>
            <person name="Lipzen A."/>
            <person name="Grigoriev I.V."/>
            <person name="Henrissat B."/>
            <person name="Martin F.M."/>
            <person name="Bonfante P."/>
        </authorList>
    </citation>
    <scope>NUCLEOTIDE SEQUENCE [LARGE SCALE GENOMIC DNA]</scope>
    <source>
        <strain evidence="1 2">BEG34</strain>
    </source>
</reference>
<dbReference type="Gene3D" id="1.20.930.20">
    <property type="entry name" value="Adaptor protein Cbl, N-terminal domain"/>
    <property type="match status" value="1"/>
</dbReference>
<dbReference type="AlphaFoldDB" id="A0A8H4AVN1"/>
<keyword evidence="1" id="KW-0808">Transferase</keyword>
<organism evidence="1 2">
    <name type="scientific">Gigaspora margarita</name>
    <dbReference type="NCBI Taxonomy" id="4874"/>
    <lineage>
        <taxon>Eukaryota</taxon>
        <taxon>Fungi</taxon>
        <taxon>Fungi incertae sedis</taxon>
        <taxon>Mucoromycota</taxon>
        <taxon>Glomeromycotina</taxon>
        <taxon>Glomeromycetes</taxon>
        <taxon>Diversisporales</taxon>
        <taxon>Gigasporaceae</taxon>
        <taxon>Gigaspora</taxon>
    </lineage>
</organism>
<dbReference type="InterPro" id="IPR059179">
    <property type="entry name" value="MLKL-like_MCAfunc"/>
</dbReference>
<keyword evidence="2" id="KW-1185">Reference proteome</keyword>
<dbReference type="OrthoDB" id="2401049at2759"/>
<sequence>MSFQEQNDQNQEDTNSKLSTFMDNVKDCRKGVAYVVGKGVDIVSPYIPLFDIATKLIKEIIDVYDATQYNKNTCERLVERVIDAQGAIEKLRRTKKFNKEKSGDQNFYNTFQRFTIILEKIKGFEEELSKMGNFRKKIEAVLIKETFISLTDEFDTTMRDLTLVCWLIMKHREKKTWKV</sequence>
<accession>A0A8H4AVN1</accession>
<name>A0A8H4AVN1_GIGMA</name>
<dbReference type="GO" id="GO:0007166">
    <property type="term" value="P:cell surface receptor signaling pathway"/>
    <property type="evidence" value="ECO:0007669"/>
    <property type="project" value="InterPro"/>
</dbReference>
<dbReference type="Proteomes" id="UP000439903">
    <property type="component" value="Unassembled WGS sequence"/>
</dbReference>
<evidence type="ECO:0000313" key="2">
    <source>
        <dbReference type="Proteomes" id="UP000439903"/>
    </source>
</evidence>
<keyword evidence="1" id="KW-0418">Kinase</keyword>
<dbReference type="InterPro" id="IPR036537">
    <property type="entry name" value="Adaptor_Cbl_N_dom_sf"/>
</dbReference>
<protein>
    <submittedName>
        <fullName evidence="1">Kinase-like protein</fullName>
    </submittedName>
</protein>
<dbReference type="CDD" id="cd21037">
    <property type="entry name" value="MLKL_NTD"/>
    <property type="match status" value="1"/>
</dbReference>
<dbReference type="EMBL" id="WTPW01000190">
    <property type="protein sequence ID" value="KAF0537284.1"/>
    <property type="molecule type" value="Genomic_DNA"/>
</dbReference>